<evidence type="ECO:0000313" key="3">
    <source>
        <dbReference type="Proteomes" id="UP000198415"/>
    </source>
</evidence>
<dbReference type="GO" id="GO:0003700">
    <property type="term" value="F:DNA-binding transcription factor activity"/>
    <property type="evidence" value="ECO:0007669"/>
    <property type="project" value="InterPro"/>
</dbReference>
<dbReference type="AlphaFoldDB" id="A0A239F9B6"/>
<accession>A0A239F9B6</accession>
<proteinExistence type="predicted"/>
<protein>
    <submittedName>
        <fullName evidence="2">Regulatory protein, arsR family</fullName>
    </submittedName>
</protein>
<dbReference type="EMBL" id="FZNR01000017">
    <property type="protein sequence ID" value="SNS52752.1"/>
    <property type="molecule type" value="Genomic_DNA"/>
</dbReference>
<dbReference type="InterPro" id="IPR011991">
    <property type="entry name" value="ArsR-like_HTH"/>
</dbReference>
<evidence type="ECO:0000313" key="2">
    <source>
        <dbReference type="EMBL" id="SNS52752.1"/>
    </source>
</evidence>
<dbReference type="InterPro" id="IPR036388">
    <property type="entry name" value="WH-like_DNA-bd_sf"/>
</dbReference>
<dbReference type="SMART" id="SM00418">
    <property type="entry name" value="HTH_ARSR"/>
    <property type="match status" value="1"/>
</dbReference>
<name>A0A239F9B6_9ACTN</name>
<organism evidence="2 3">
    <name type="scientific">Actinoplanes regularis</name>
    <dbReference type="NCBI Taxonomy" id="52697"/>
    <lineage>
        <taxon>Bacteria</taxon>
        <taxon>Bacillati</taxon>
        <taxon>Actinomycetota</taxon>
        <taxon>Actinomycetes</taxon>
        <taxon>Micromonosporales</taxon>
        <taxon>Micromonosporaceae</taxon>
        <taxon>Actinoplanes</taxon>
    </lineage>
</organism>
<gene>
    <name evidence="2" type="ORF">SAMN06264365_117122</name>
</gene>
<evidence type="ECO:0000259" key="1">
    <source>
        <dbReference type="SMART" id="SM00418"/>
    </source>
</evidence>
<dbReference type="Proteomes" id="UP000198415">
    <property type="component" value="Unassembled WGS sequence"/>
</dbReference>
<feature type="domain" description="HTH arsR-type" evidence="1">
    <location>
        <begin position="27"/>
        <end position="146"/>
    </location>
</feature>
<reference evidence="2 3" key="1">
    <citation type="submission" date="2017-06" db="EMBL/GenBank/DDBJ databases">
        <authorList>
            <person name="Kim H.J."/>
            <person name="Triplett B.A."/>
        </authorList>
    </citation>
    <scope>NUCLEOTIDE SEQUENCE [LARGE SCALE GENOMIC DNA]</scope>
    <source>
        <strain evidence="2 3">DSM 43151</strain>
    </source>
</reference>
<sequence length="190" mass="20561">MPPRDARPPAGEVPAAESDQIALSSDLQLRAISNVVRHRILAFLLSGPATIAQISEAQGLLKGSTSYHLRILQDAGLVQVVSTRKVRGVQERTYGRTAKKLVLPDPGAGQPDIVMRNALADLESAPADSRLVELRHLRLDDAAFDELATRLRALTREFSARSTPDSAAADVAIMLYRPVDRPLPSTDHSS</sequence>
<dbReference type="OrthoDB" id="7945987at2"/>
<dbReference type="Pfam" id="PF01022">
    <property type="entry name" value="HTH_5"/>
    <property type="match status" value="1"/>
</dbReference>
<dbReference type="InterPro" id="IPR036390">
    <property type="entry name" value="WH_DNA-bd_sf"/>
</dbReference>
<dbReference type="SUPFAM" id="SSF46785">
    <property type="entry name" value="Winged helix' DNA-binding domain"/>
    <property type="match status" value="1"/>
</dbReference>
<dbReference type="Gene3D" id="1.10.10.10">
    <property type="entry name" value="Winged helix-like DNA-binding domain superfamily/Winged helix DNA-binding domain"/>
    <property type="match status" value="1"/>
</dbReference>
<dbReference type="RefSeq" id="WP_089297247.1">
    <property type="nucleotide sequence ID" value="NZ_BOMU01000083.1"/>
</dbReference>
<keyword evidence="3" id="KW-1185">Reference proteome</keyword>
<dbReference type="InterPro" id="IPR001845">
    <property type="entry name" value="HTH_ArsR_DNA-bd_dom"/>
</dbReference>
<dbReference type="CDD" id="cd00090">
    <property type="entry name" value="HTH_ARSR"/>
    <property type="match status" value="1"/>
</dbReference>